<feature type="domain" description="AP2/ERF" evidence="7">
    <location>
        <begin position="88"/>
        <end position="147"/>
    </location>
</feature>
<evidence type="ECO:0000256" key="5">
    <source>
        <dbReference type="ARBA" id="ARBA00023242"/>
    </source>
</evidence>
<feature type="compositionally biased region" description="Low complexity" evidence="6">
    <location>
        <begin position="269"/>
        <end position="291"/>
    </location>
</feature>
<dbReference type="Proteomes" id="UP001177003">
    <property type="component" value="Chromosome 3"/>
</dbReference>
<comment type="subcellular location">
    <subcellularLocation>
        <location evidence="1">Nucleus</location>
    </subcellularLocation>
</comment>
<accession>A0AA35YLM6</accession>
<dbReference type="SUPFAM" id="SSF54171">
    <property type="entry name" value="DNA-binding domain"/>
    <property type="match status" value="1"/>
</dbReference>
<dbReference type="Gene3D" id="3.30.730.10">
    <property type="entry name" value="AP2/ERF domain"/>
    <property type="match status" value="1"/>
</dbReference>
<feature type="region of interest" description="Disordered" evidence="6">
    <location>
        <begin position="1"/>
        <end position="56"/>
    </location>
</feature>
<feature type="region of interest" description="Disordered" evidence="6">
    <location>
        <begin position="207"/>
        <end position="226"/>
    </location>
</feature>
<dbReference type="AlphaFoldDB" id="A0AA35YLM6"/>
<dbReference type="InterPro" id="IPR036955">
    <property type="entry name" value="AP2/ERF_dom_sf"/>
</dbReference>
<dbReference type="PROSITE" id="PS51032">
    <property type="entry name" value="AP2_ERF"/>
    <property type="match status" value="1"/>
</dbReference>
<dbReference type="PRINTS" id="PR00367">
    <property type="entry name" value="ETHRSPELEMNT"/>
</dbReference>
<dbReference type="PANTHER" id="PTHR31194">
    <property type="entry name" value="SHN SHINE , DNA BINDING / TRANSCRIPTION FACTOR"/>
    <property type="match status" value="1"/>
</dbReference>
<evidence type="ECO:0000256" key="2">
    <source>
        <dbReference type="ARBA" id="ARBA00023015"/>
    </source>
</evidence>
<organism evidence="8 9">
    <name type="scientific">Lactuca saligna</name>
    <name type="common">Willowleaf lettuce</name>
    <dbReference type="NCBI Taxonomy" id="75948"/>
    <lineage>
        <taxon>Eukaryota</taxon>
        <taxon>Viridiplantae</taxon>
        <taxon>Streptophyta</taxon>
        <taxon>Embryophyta</taxon>
        <taxon>Tracheophyta</taxon>
        <taxon>Spermatophyta</taxon>
        <taxon>Magnoliopsida</taxon>
        <taxon>eudicotyledons</taxon>
        <taxon>Gunneridae</taxon>
        <taxon>Pentapetalae</taxon>
        <taxon>asterids</taxon>
        <taxon>campanulids</taxon>
        <taxon>Asterales</taxon>
        <taxon>Asteraceae</taxon>
        <taxon>Cichorioideae</taxon>
        <taxon>Cichorieae</taxon>
        <taxon>Lactucinae</taxon>
        <taxon>Lactuca</taxon>
    </lineage>
</organism>
<gene>
    <name evidence="8" type="ORF">LSALG_LOCUS16080</name>
</gene>
<feature type="region of interest" description="Disordered" evidence="6">
    <location>
        <begin position="138"/>
        <end position="178"/>
    </location>
</feature>
<dbReference type="PANTHER" id="PTHR31194:SF62">
    <property type="entry name" value="ETHYLENE-RESPONSIVE TRANSCRIPTION FACTOR ERF118"/>
    <property type="match status" value="1"/>
</dbReference>
<feature type="compositionally biased region" description="Polar residues" evidence="6">
    <location>
        <begin position="298"/>
        <end position="310"/>
    </location>
</feature>
<protein>
    <recommendedName>
        <fullName evidence="7">AP2/ERF domain-containing protein</fullName>
    </recommendedName>
</protein>
<sequence length="520" mass="58056">MAEHRVSKRLRNYVTNKEQPEFTGKSLRKIRVICSDPEATDSSSDEADSGERSSPRRIVCEIVIGVKSEEAEEPVERKDSADQTGKKKLTGVRLRKWGKWAAEIRDPFSRKRIWLGTYNTAEEASKAYTTKKQEFQARLSASAPIRPKSDGESSTQVSQEADHYSTEGEEKETRVSGRVVPDHAPIAKSKVVHWKKWDRWGANVHNPVTNPNIQSDDTCDAEEEASNTLQSMKMGLMPGYMAPFRSESGSSRKSSKTETSGGGGGGVGDETISGTTTTTITTTTTTTSIEVSTDEKGGNTTTEEGQLSENVDTEEGNKPPWLGLGIAIVHVFNSATVTGIRISFVESFLLSQFTFFELYTLKDNKRFSFKFNQELPSKRQYVHQKPACSTIFGSLQTFVSWLLSNCYIYLMQRCKSKYGVWTKQNQHPSKDIGQCLNYLVPKWRFKGSYQTQPTNYIIMMSETLLAGKCMFGTTARGSAPWTLLGMLPFGTTYPGALPLDSRILEFTFIFMSVHSNVHSQ</sequence>
<dbReference type="InterPro" id="IPR001471">
    <property type="entry name" value="AP2/ERF_dom"/>
</dbReference>
<keyword evidence="2" id="KW-0805">Transcription regulation</keyword>
<reference evidence="8" key="1">
    <citation type="submission" date="2023-04" db="EMBL/GenBank/DDBJ databases">
        <authorList>
            <person name="Vijverberg K."/>
            <person name="Xiong W."/>
            <person name="Schranz E."/>
        </authorList>
    </citation>
    <scope>NUCLEOTIDE SEQUENCE</scope>
</reference>
<evidence type="ECO:0000256" key="3">
    <source>
        <dbReference type="ARBA" id="ARBA00023125"/>
    </source>
</evidence>
<dbReference type="GO" id="GO:0005634">
    <property type="term" value="C:nucleus"/>
    <property type="evidence" value="ECO:0007669"/>
    <property type="project" value="UniProtKB-SubCell"/>
</dbReference>
<dbReference type="SMART" id="SM00380">
    <property type="entry name" value="AP2"/>
    <property type="match status" value="1"/>
</dbReference>
<feature type="compositionally biased region" description="Basic residues" evidence="6">
    <location>
        <begin position="1"/>
        <end position="11"/>
    </location>
</feature>
<dbReference type="GO" id="GO:0003700">
    <property type="term" value="F:DNA-binding transcription factor activity"/>
    <property type="evidence" value="ECO:0007669"/>
    <property type="project" value="InterPro"/>
</dbReference>
<keyword evidence="3" id="KW-0238">DNA-binding</keyword>
<dbReference type="InterPro" id="IPR016177">
    <property type="entry name" value="DNA-bd_dom_sf"/>
</dbReference>
<keyword evidence="9" id="KW-1185">Reference proteome</keyword>
<evidence type="ECO:0000256" key="6">
    <source>
        <dbReference type="SAM" id="MobiDB-lite"/>
    </source>
</evidence>
<dbReference type="CDD" id="cd00018">
    <property type="entry name" value="AP2"/>
    <property type="match status" value="1"/>
</dbReference>
<evidence type="ECO:0000259" key="7">
    <source>
        <dbReference type="PROSITE" id="PS51032"/>
    </source>
</evidence>
<keyword evidence="4" id="KW-0804">Transcription</keyword>
<dbReference type="Pfam" id="PF00847">
    <property type="entry name" value="AP2"/>
    <property type="match status" value="1"/>
</dbReference>
<evidence type="ECO:0000256" key="1">
    <source>
        <dbReference type="ARBA" id="ARBA00004123"/>
    </source>
</evidence>
<feature type="compositionally biased region" description="Basic and acidic residues" evidence="6">
    <location>
        <begin position="160"/>
        <end position="175"/>
    </location>
</feature>
<name>A0AA35YLM6_LACSI</name>
<feature type="compositionally biased region" description="Polar residues" evidence="6">
    <location>
        <begin position="207"/>
        <end position="216"/>
    </location>
</feature>
<feature type="region of interest" description="Disordered" evidence="6">
    <location>
        <begin position="239"/>
        <end position="315"/>
    </location>
</feature>
<proteinExistence type="predicted"/>
<evidence type="ECO:0000313" key="9">
    <source>
        <dbReference type="Proteomes" id="UP001177003"/>
    </source>
</evidence>
<dbReference type="GO" id="GO:0003677">
    <property type="term" value="F:DNA binding"/>
    <property type="evidence" value="ECO:0007669"/>
    <property type="project" value="UniProtKB-KW"/>
</dbReference>
<dbReference type="EMBL" id="OX465079">
    <property type="protein sequence ID" value="CAI9276082.1"/>
    <property type="molecule type" value="Genomic_DNA"/>
</dbReference>
<keyword evidence="5" id="KW-0539">Nucleus</keyword>
<evidence type="ECO:0000313" key="8">
    <source>
        <dbReference type="EMBL" id="CAI9276082.1"/>
    </source>
</evidence>
<dbReference type="InterPro" id="IPR050913">
    <property type="entry name" value="AP2/ERF_ERF"/>
</dbReference>
<evidence type="ECO:0000256" key="4">
    <source>
        <dbReference type="ARBA" id="ARBA00023163"/>
    </source>
</evidence>